<feature type="region of interest" description="Disordered" evidence="3">
    <location>
        <begin position="583"/>
        <end position="693"/>
    </location>
</feature>
<dbReference type="InParanoid" id="A7SST0"/>
<sequence length="693" mass="79670">MASCDPVKMEKSYKRQKHRCPVPACQKEVIHLPRHLITVHKWSREKALEALSVFDLRAKRTKSEAVPEQRAKRTYKRRVCSFPGCNLIVRRLHNHLNAKHKLSRHDERYKQLLKESRWEEIGEDFQEECVVEISSDTESEPEQEPDPQSQSQSKGKGQSQSKSSQSSTMSSNEEEMCLQEIHRKSEKAKAIMRGGQVDQHKYSSSDDDSDEVIPSSPIGKKRSIFLKRALADIHTDTPKVHAIIKDVDPDELRIDSILNKKHLRDKWLQKLERNRKPGTCKAYLGSLSRFLRFLVVEKLEDLKLTEEHVTKVRVQVQEWSASFKKPFKERRWEKHQEDLEKLITPEDVQKFSKSAPVRAAISTLGRYMEKEGSPGQTDFCTVRDHLITRLCIENACRAGPLANMTLRDLDRATKDGDEMIVTILKHKTSASAGPAHVVLSPTVFTWLKALEFLKCGVRGNGGHQVAFDGRNGLPAGQEIYDAFKKTHLNLHLKNSKFTYLWLHEINYRLTDHRHLLHFVISDRKNPDEKPKRHGLLRLEFLKCGVRGNGGHQVAFDGRNGLPAGQEIYDAFKKTHLNLHLKTPSRWKDYNGDDDGEVNREKEENDVDDEKSDKEDEDSENSYEKTIEAVRDAVKVAPFAWKDYNGDDDGEVNREKEENDVDDEKSDKEDEDSEMEMDRGHMELARGCADEKGA</sequence>
<feature type="compositionally biased region" description="Acidic residues" evidence="3">
    <location>
        <begin position="657"/>
        <end position="674"/>
    </location>
</feature>
<dbReference type="AlphaFoldDB" id="A7SST0"/>
<dbReference type="EMBL" id="DS469783">
    <property type="protein sequence ID" value="EDO33231.1"/>
    <property type="molecule type" value="Genomic_DNA"/>
</dbReference>
<keyword evidence="2" id="KW-0233">DNA recombination</keyword>
<feature type="compositionally biased region" description="Low complexity" evidence="3">
    <location>
        <begin position="146"/>
        <end position="167"/>
    </location>
</feature>
<dbReference type="Proteomes" id="UP000001593">
    <property type="component" value="Unassembled WGS sequence"/>
</dbReference>
<dbReference type="PhylomeDB" id="A7SST0"/>
<feature type="compositionally biased region" description="Basic and acidic residues" evidence="3">
    <location>
        <begin position="585"/>
        <end position="602"/>
    </location>
</feature>
<reference evidence="4 5" key="1">
    <citation type="journal article" date="2007" name="Science">
        <title>Sea anemone genome reveals ancestral eumetazoan gene repertoire and genomic organization.</title>
        <authorList>
            <person name="Putnam N.H."/>
            <person name="Srivastava M."/>
            <person name="Hellsten U."/>
            <person name="Dirks B."/>
            <person name="Chapman J."/>
            <person name="Salamov A."/>
            <person name="Terry A."/>
            <person name="Shapiro H."/>
            <person name="Lindquist E."/>
            <person name="Kapitonov V.V."/>
            <person name="Jurka J."/>
            <person name="Genikhovich G."/>
            <person name="Grigoriev I.V."/>
            <person name="Lucas S.M."/>
            <person name="Steele R.E."/>
            <person name="Finnerty J.R."/>
            <person name="Technau U."/>
            <person name="Martindale M.Q."/>
            <person name="Rokhsar D.S."/>
        </authorList>
    </citation>
    <scope>NUCLEOTIDE SEQUENCE [LARGE SCALE GENOMIC DNA]</scope>
    <source>
        <strain evidence="5">CH2 X CH6</strain>
    </source>
</reference>
<dbReference type="HOGENOM" id="CLU_397573_0_0_1"/>
<protein>
    <submittedName>
        <fullName evidence="4">Uncharacterized protein</fullName>
    </submittedName>
</protein>
<dbReference type="InterPro" id="IPR011010">
    <property type="entry name" value="DNA_brk_join_enz"/>
</dbReference>
<name>A7SST0_NEMVE</name>
<feature type="compositionally biased region" description="Basic and acidic residues" evidence="3">
    <location>
        <begin position="675"/>
        <end position="693"/>
    </location>
</feature>
<feature type="region of interest" description="Disordered" evidence="3">
    <location>
        <begin position="132"/>
        <end position="216"/>
    </location>
</feature>
<dbReference type="GO" id="GO:0007059">
    <property type="term" value="P:chromosome segregation"/>
    <property type="evidence" value="ECO:0000318"/>
    <property type="project" value="GO_Central"/>
</dbReference>
<evidence type="ECO:0000256" key="3">
    <source>
        <dbReference type="SAM" id="MobiDB-lite"/>
    </source>
</evidence>
<dbReference type="PANTHER" id="PTHR30349">
    <property type="entry name" value="PHAGE INTEGRASE-RELATED"/>
    <property type="match status" value="1"/>
</dbReference>
<organism evidence="4 5">
    <name type="scientific">Nematostella vectensis</name>
    <name type="common">Starlet sea anemone</name>
    <dbReference type="NCBI Taxonomy" id="45351"/>
    <lineage>
        <taxon>Eukaryota</taxon>
        <taxon>Metazoa</taxon>
        <taxon>Cnidaria</taxon>
        <taxon>Anthozoa</taxon>
        <taxon>Hexacorallia</taxon>
        <taxon>Actiniaria</taxon>
        <taxon>Edwardsiidae</taxon>
        <taxon>Nematostella</taxon>
    </lineage>
</organism>
<feature type="compositionally biased region" description="Basic and acidic residues" evidence="3">
    <location>
        <begin position="180"/>
        <end position="189"/>
    </location>
</feature>
<accession>A7SST0</accession>
<evidence type="ECO:0000256" key="1">
    <source>
        <dbReference type="ARBA" id="ARBA00023125"/>
    </source>
</evidence>
<dbReference type="Gene3D" id="1.10.443.10">
    <property type="entry name" value="Intergrase catalytic core"/>
    <property type="match status" value="1"/>
</dbReference>
<gene>
    <name evidence="4" type="ORF">NEMVEDRAFT_v1g216906</name>
</gene>
<dbReference type="SUPFAM" id="SSF56349">
    <property type="entry name" value="DNA breaking-rejoining enzymes"/>
    <property type="match status" value="1"/>
</dbReference>
<feature type="compositionally biased region" description="Acidic residues" evidence="3">
    <location>
        <begin position="132"/>
        <end position="145"/>
    </location>
</feature>
<keyword evidence="1" id="KW-0238">DNA-binding</keyword>
<dbReference type="GO" id="GO:0009009">
    <property type="term" value="F:site-specific recombinase activity"/>
    <property type="evidence" value="ECO:0000318"/>
    <property type="project" value="GO_Central"/>
</dbReference>
<proteinExistence type="predicted"/>
<feature type="compositionally biased region" description="Acidic residues" evidence="3">
    <location>
        <begin position="603"/>
        <end position="620"/>
    </location>
</feature>
<dbReference type="InterPro" id="IPR013762">
    <property type="entry name" value="Integrase-like_cat_sf"/>
</dbReference>
<dbReference type="GO" id="GO:0003677">
    <property type="term" value="F:DNA binding"/>
    <property type="evidence" value="ECO:0007669"/>
    <property type="project" value="UniProtKB-KW"/>
</dbReference>
<keyword evidence="5" id="KW-1185">Reference proteome</keyword>
<evidence type="ECO:0000313" key="5">
    <source>
        <dbReference type="Proteomes" id="UP000001593"/>
    </source>
</evidence>
<evidence type="ECO:0000313" key="4">
    <source>
        <dbReference type="EMBL" id="EDO33231.1"/>
    </source>
</evidence>
<dbReference type="InterPro" id="IPR050090">
    <property type="entry name" value="Tyrosine_recombinase_XerCD"/>
</dbReference>
<evidence type="ECO:0000256" key="2">
    <source>
        <dbReference type="ARBA" id="ARBA00023172"/>
    </source>
</evidence>
<feature type="compositionally biased region" description="Basic and acidic residues" evidence="3">
    <location>
        <begin position="621"/>
        <end position="633"/>
    </location>
</feature>
<dbReference type="GO" id="GO:0006310">
    <property type="term" value="P:DNA recombination"/>
    <property type="evidence" value="ECO:0000318"/>
    <property type="project" value="GO_Central"/>
</dbReference>
<dbReference type="PANTHER" id="PTHR30349:SF41">
    <property type="entry name" value="INTEGRASE_RECOMBINASE PROTEIN MJ0367-RELATED"/>
    <property type="match status" value="1"/>
</dbReference>